<sequence>MSLFPRVIPGMNFPSLASTPAISFDKIHFRYPTRPDIEVLKGISFDVKKGEKRFYNPTSSNINLHGTDISLLDIGTYRAGLGLVSQETHLYQGTIKENLLLGLKRGIDENDLIENCKEASIHDFINSLPEGYDTNIGPRGLSLSGGQRQRIALARAPLRHPNILLLDETTSALDPES</sequence>
<feature type="domain" description="ABC transporter" evidence="1">
    <location>
        <begin position="54"/>
        <end position="171"/>
    </location>
</feature>
<gene>
    <name evidence="2" type="ORF">G7Y89_g13694</name>
</gene>
<dbReference type="PANTHER" id="PTHR24221">
    <property type="entry name" value="ATP-BINDING CASSETTE SUB-FAMILY B"/>
    <property type="match status" value="1"/>
</dbReference>
<dbReference type="InterPro" id="IPR039421">
    <property type="entry name" value="Type_1_exporter"/>
</dbReference>
<organism evidence="2 3">
    <name type="scientific">Cudoniella acicularis</name>
    <dbReference type="NCBI Taxonomy" id="354080"/>
    <lineage>
        <taxon>Eukaryota</taxon>
        <taxon>Fungi</taxon>
        <taxon>Dikarya</taxon>
        <taxon>Ascomycota</taxon>
        <taxon>Pezizomycotina</taxon>
        <taxon>Leotiomycetes</taxon>
        <taxon>Helotiales</taxon>
        <taxon>Tricladiaceae</taxon>
        <taxon>Cudoniella</taxon>
    </lineage>
</organism>
<dbReference type="InterPro" id="IPR027417">
    <property type="entry name" value="P-loop_NTPase"/>
</dbReference>
<name>A0A8H4VW68_9HELO</name>
<accession>A0A8H4VW68</accession>
<protein>
    <recommendedName>
        <fullName evidence="1">ABC transporter domain-containing protein</fullName>
    </recommendedName>
</protein>
<reference evidence="2 3" key="1">
    <citation type="submission" date="2020-03" db="EMBL/GenBank/DDBJ databases">
        <title>Draft Genome Sequence of Cudoniella acicularis.</title>
        <authorList>
            <person name="Buettner E."/>
            <person name="Kellner H."/>
        </authorList>
    </citation>
    <scope>NUCLEOTIDE SEQUENCE [LARGE SCALE GENOMIC DNA]</scope>
    <source>
        <strain evidence="2 3">DSM 108380</strain>
    </source>
</reference>
<dbReference type="SUPFAM" id="SSF52540">
    <property type="entry name" value="P-loop containing nucleoside triphosphate hydrolases"/>
    <property type="match status" value="1"/>
</dbReference>
<dbReference type="Gene3D" id="3.40.50.300">
    <property type="entry name" value="P-loop containing nucleotide triphosphate hydrolases"/>
    <property type="match status" value="2"/>
</dbReference>
<dbReference type="OrthoDB" id="6500128at2759"/>
<dbReference type="InterPro" id="IPR003439">
    <property type="entry name" value="ABC_transporter-like_ATP-bd"/>
</dbReference>
<dbReference type="GO" id="GO:0042626">
    <property type="term" value="F:ATPase-coupled transmembrane transporter activity"/>
    <property type="evidence" value="ECO:0007669"/>
    <property type="project" value="TreeGrafter"/>
</dbReference>
<dbReference type="Proteomes" id="UP000566819">
    <property type="component" value="Unassembled WGS sequence"/>
</dbReference>
<evidence type="ECO:0000313" key="2">
    <source>
        <dbReference type="EMBL" id="KAF4624477.1"/>
    </source>
</evidence>
<dbReference type="PANTHER" id="PTHR24221:SF503">
    <property type="entry name" value="MITOCHONDRIAL POTASSIUM CHANNEL ATP-BINDING SUBUNIT"/>
    <property type="match status" value="1"/>
</dbReference>
<proteinExistence type="predicted"/>
<dbReference type="GO" id="GO:0016020">
    <property type="term" value="C:membrane"/>
    <property type="evidence" value="ECO:0007669"/>
    <property type="project" value="TreeGrafter"/>
</dbReference>
<dbReference type="Pfam" id="PF00005">
    <property type="entry name" value="ABC_tran"/>
    <property type="match status" value="1"/>
</dbReference>
<dbReference type="GO" id="GO:0016887">
    <property type="term" value="F:ATP hydrolysis activity"/>
    <property type="evidence" value="ECO:0007669"/>
    <property type="project" value="InterPro"/>
</dbReference>
<keyword evidence="3" id="KW-1185">Reference proteome</keyword>
<evidence type="ECO:0000259" key="1">
    <source>
        <dbReference type="Pfam" id="PF00005"/>
    </source>
</evidence>
<evidence type="ECO:0000313" key="3">
    <source>
        <dbReference type="Proteomes" id="UP000566819"/>
    </source>
</evidence>
<comment type="caution">
    <text evidence="2">The sequence shown here is derived from an EMBL/GenBank/DDBJ whole genome shotgun (WGS) entry which is preliminary data.</text>
</comment>
<dbReference type="AlphaFoldDB" id="A0A8H4VW68"/>
<dbReference type="EMBL" id="JAAMPI010001646">
    <property type="protein sequence ID" value="KAF4624477.1"/>
    <property type="molecule type" value="Genomic_DNA"/>
</dbReference>
<dbReference type="GO" id="GO:0005524">
    <property type="term" value="F:ATP binding"/>
    <property type="evidence" value="ECO:0007669"/>
    <property type="project" value="InterPro"/>
</dbReference>